<evidence type="ECO:0000313" key="5">
    <source>
        <dbReference type="Proteomes" id="UP000253934"/>
    </source>
</evidence>
<feature type="transmembrane region" description="Helical" evidence="2">
    <location>
        <begin position="1416"/>
        <end position="1438"/>
    </location>
</feature>
<feature type="domain" description="Teneurin-like YD-shell" evidence="3">
    <location>
        <begin position="961"/>
        <end position="1085"/>
    </location>
</feature>
<gene>
    <name evidence="4" type="ORF">DCC88_07395</name>
</gene>
<evidence type="ECO:0000259" key="3">
    <source>
        <dbReference type="Pfam" id="PF25023"/>
    </source>
</evidence>
<evidence type="ECO:0000313" key="4">
    <source>
        <dbReference type="EMBL" id="RDB35942.1"/>
    </source>
</evidence>
<accession>A0A369KQV1</accession>
<dbReference type="NCBIfam" id="TIGR03696">
    <property type="entry name" value="Rhs_assc_core"/>
    <property type="match status" value="1"/>
</dbReference>
<dbReference type="Pfam" id="PF25023">
    <property type="entry name" value="TEN_YD-shell"/>
    <property type="match status" value="2"/>
</dbReference>
<sequence length="1639" mass="188449">MHKNELLRKIMASILPFAIISGFIQPLAFAKGMQFSATSTFNETIEMDKSDSSLPPSDAINFSSFKQSVDPRTGTFSINYPIFDIKSSDFESPSFQLLLKYNSLFTGHKYFDVGKGWSWNMSHYDSKSNMIYLSNGGAYKVDFSKKNLMKNYLLKDIFLEFNNNFIIINYKNGNKEFIYKENGNLFKIENLTGKAIYFDYNQKDRLNLIYYKDSQTNQKKKVIEIQYNSDKFITVKKFIDKNKYISNVIKKSFNGNYLDSITNPQNQSTNFEYKVPINKNYDSKFLISSIKSITGTEIKVNYLKEGLGSENGRFFPAVSKVVTASLPKNKYSSEVIHYYYNEKNNYLGKGFVASIEKNEDKLFYTPNNYVYSSIEKKLAPDQKILETERNYNHFHLLLSEKTKLNGSLVFLKEYEYPEWKSKKFEDLSESYNLPIQVKETYFNDNKFRIELSKFSYDKFGNLVRQELPNGMVNEYTYLSQDETFNKLTHLLKQEKQYSIYDDRVKIVENKYKKLKNYIGNDVQFLEEKLHKVSRENCINNSSFCEFIYKKEQFIYDFDFNKKSFFSLPSKVIVTGFSLNGYNKSYQNVIKYESNDNFYKIQNSYYSAGDVLLETEFKLYNSFTGSLVKQKTKNGILNEFEYDLFGRVKNIYLTNEDGKKYLSKNYFYNVNNKSDFEGYGTSSKLVQNLDGKIEFTVYDSLGRVINIYQKNHKENKFYPLKSYSYGVTGQKIEEKNYNIDAENNLYFLVHNYQYDYIGRKILEIQPSGVQSLSLYDDIQQIVTNIVQSPDKQINFKTVTYNNKFKLPVREDQYNAIGSLVQQKNWSYDSFGNKIKFVDANGSSTFYEYNNLLQLVKISNARMVSFIYSYDPLYIEKPVAIYVMQNGKQEKLLAYQKYNELGRKIVDGDSFGKETRYIYDSNGNLVTKVFKSGIKTNYYYNNLNLLDKEESVSVNGNKLDTFYYEYDPETLLLQSESNSSGKLKYTYDKNGNLLSVTYPNEQSILYLHDFYGKIISLTDIKGLKTTYHYSSKTGLLESTQVMIPGQEELYERYFYDSFGRLSSKIMPNKIAVNYEYNDNGKLSNMSYLLNDNAFVLGYSFKYYDNGNLLSKERFDNNILQVSSEIYKYNEINNLSHYSCAGNYCPKSYNGTSIVAENFEFDDLNNIKEIKTTYLDGGSDLIKYNYSEINPVQLVSIMQNNNERNFKYNDDGQMIKDDQGNQFFYNSSQKIEKIKFSHGNENFYFYLANGSLYVNTESNGNSSYIYYHGNKVINQTDNEKVTSYFLGNNNIIGQIYNTDLKPLFYLTDQANSVIKTVDSKNENIQNVSYSPYGEVTNLISKQENYNNKLSYGFNGELTDSSSGLQILGNGYRAYNPKLRRFIQYDVHSPFGKGGINGYIFANNNPIMFQDPTGESATSAALLGVGVTASIVGIALSFFTFGASLGWSVAGLTAMASQATTQFALATTGLVTGIASGATGIASSAYSYKASAALEAGNKNEADYYNQTSKNLGWASLGLGIASAVSGVGVNMTSSVPKTKGTNDFPLYYKAYGNQLNSTSSLVPEMMEEAAQLNYTYAVNSDFTKSFPRIIDKSATRLPSIREGVTIDWFNEHIKQRVSFVYDAKMVWDNYDLTLAYEGYGFY</sequence>
<dbReference type="PANTHER" id="PTHR32305:SF15">
    <property type="entry name" value="PROTEIN RHSA-RELATED"/>
    <property type="match status" value="1"/>
</dbReference>
<comment type="caution">
    <text evidence="4">The sequence shown here is derived from an EMBL/GenBank/DDBJ whole genome shotgun (WGS) entry which is preliminary data.</text>
</comment>
<dbReference type="EMBL" id="QOVW01000070">
    <property type="protein sequence ID" value="RDB35942.1"/>
    <property type="molecule type" value="Genomic_DNA"/>
</dbReference>
<organism evidence="4 5">
    <name type="scientific">Spirobacillus cienkowskii</name>
    <dbReference type="NCBI Taxonomy" id="495820"/>
    <lineage>
        <taxon>Bacteria</taxon>
        <taxon>Pseudomonadati</taxon>
        <taxon>Bdellovibrionota</taxon>
        <taxon>Oligoflexia</taxon>
        <taxon>Silvanigrellales</taxon>
        <taxon>Spirobacillus</taxon>
    </lineage>
</organism>
<evidence type="ECO:0000256" key="1">
    <source>
        <dbReference type="ARBA" id="ARBA00022737"/>
    </source>
</evidence>
<dbReference type="PANTHER" id="PTHR32305">
    <property type="match status" value="1"/>
</dbReference>
<evidence type="ECO:0000256" key="2">
    <source>
        <dbReference type="SAM" id="Phobius"/>
    </source>
</evidence>
<dbReference type="Proteomes" id="UP000253934">
    <property type="component" value="Unassembled WGS sequence"/>
</dbReference>
<feature type="transmembrane region" description="Helical" evidence="2">
    <location>
        <begin position="1508"/>
        <end position="1526"/>
    </location>
</feature>
<dbReference type="InterPro" id="IPR056823">
    <property type="entry name" value="TEN-like_YD-shell"/>
</dbReference>
<dbReference type="InterPro" id="IPR022385">
    <property type="entry name" value="Rhs_assc_core"/>
</dbReference>
<protein>
    <recommendedName>
        <fullName evidence="3">Teneurin-like YD-shell domain-containing protein</fullName>
    </recommendedName>
</protein>
<keyword evidence="2" id="KW-0812">Transmembrane</keyword>
<keyword evidence="5" id="KW-1185">Reference proteome</keyword>
<keyword evidence="2" id="KW-0472">Membrane</keyword>
<reference evidence="4" key="1">
    <citation type="submission" date="2018-04" db="EMBL/GenBank/DDBJ databases">
        <title>Draft genome sequence of the Candidatus Spirobacillus cienkowskii, a pathogen of freshwater Daphnia species, reconstructed from hemolymph metagenomic reads.</title>
        <authorList>
            <person name="Bresciani L."/>
            <person name="Lemos L.N."/>
            <person name="Wale N."/>
            <person name="Lin J.Y."/>
            <person name="Fernandes G.R."/>
            <person name="Duffy M.A."/>
            <person name="Rodrigues J.M."/>
        </authorList>
    </citation>
    <scope>NUCLEOTIDE SEQUENCE [LARGE SCALE GENOMIC DNA]</scope>
    <source>
        <strain evidence="4">Binning01</strain>
    </source>
</reference>
<feature type="domain" description="Teneurin-like YD-shell" evidence="3">
    <location>
        <begin position="1268"/>
        <end position="1403"/>
    </location>
</feature>
<keyword evidence="2" id="KW-1133">Transmembrane helix</keyword>
<proteinExistence type="predicted"/>
<dbReference type="InterPro" id="IPR050708">
    <property type="entry name" value="T6SS_VgrG/RHS"/>
</dbReference>
<keyword evidence="1" id="KW-0677">Repeat</keyword>
<feature type="transmembrane region" description="Helical" evidence="2">
    <location>
        <begin position="1459"/>
        <end position="1482"/>
    </location>
</feature>
<name>A0A369KQV1_9BACT</name>
<dbReference type="Gene3D" id="2.180.10.10">
    <property type="entry name" value="RHS repeat-associated core"/>
    <property type="match status" value="3"/>
</dbReference>